<keyword evidence="1" id="KW-1133">Transmembrane helix</keyword>
<evidence type="ECO:0000256" key="1">
    <source>
        <dbReference type="SAM" id="Phobius"/>
    </source>
</evidence>
<dbReference type="InterPro" id="IPR008523">
    <property type="entry name" value="DUF805"/>
</dbReference>
<dbReference type="Pfam" id="PF05656">
    <property type="entry name" value="DUF805"/>
    <property type="match status" value="1"/>
</dbReference>
<name>A0ABT5J824_RHOTP</name>
<feature type="transmembrane region" description="Helical" evidence="1">
    <location>
        <begin position="59"/>
        <end position="77"/>
    </location>
</feature>
<organism evidence="2 3">
    <name type="scientific">Rhodoplanes tepidamans</name>
    <name type="common">Rhodoplanes cryptolactis</name>
    <dbReference type="NCBI Taxonomy" id="200616"/>
    <lineage>
        <taxon>Bacteria</taxon>
        <taxon>Pseudomonadati</taxon>
        <taxon>Pseudomonadota</taxon>
        <taxon>Alphaproteobacteria</taxon>
        <taxon>Hyphomicrobiales</taxon>
        <taxon>Nitrobacteraceae</taxon>
        <taxon>Rhodoplanes</taxon>
    </lineage>
</organism>
<feature type="transmembrane region" description="Helical" evidence="1">
    <location>
        <begin position="26"/>
        <end position="47"/>
    </location>
</feature>
<comment type="caution">
    <text evidence="2">The sequence shown here is derived from an EMBL/GenBank/DDBJ whole genome shotgun (WGS) entry which is preliminary data.</text>
</comment>
<reference evidence="2" key="2">
    <citation type="submission" date="2023-02" db="EMBL/GenBank/DDBJ databases">
        <authorList>
            <person name="Rayyan A."/>
            <person name="Meyer T."/>
            <person name="Kyndt J.A."/>
        </authorList>
    </citation>
    <scope>NUCLEOTIDE SEQUENCE</scope>
    <source>
        <strain evidence="2">DSM 9987</strain>
    </source>
</reference>
<dbReference type="PANTHER" id="PTHR34980:SF2">
    <property type="entry name" value="INNER MEMBRANE PROTEIN YHAH-RELATED"/>
    <property type="match status" value="1"/>
</dbReference>
<feature type="transmembrane region" description="Helical" evidence="1">
    <location>
        <begin position="83"/>
        <end position="104"/>
    </location>
</feature>
<accession>A0ABT5J824</accession>
<protein>
    <submittedName>
        <fullName evidence="2">DUF805 domain-containing protein</fullName>
    </submittedName>
</protein>
<sequence length="128" mass="14023">MTFGEAIASGFRNYVGFEGRASRSEYWYWVLFVILVSLATGIVDYMLFGPGGISPINALASLALFLPGLAVGIRRLHDIDRTGWWMLLVITVIGALVLLVFACLRGTPGPNRFGPDPLAQDEPFARAY</sequence>
<evidence type="ECO:0000313" key="2">
    <source>
        <dbReference type="EMBL" id="MDC7785541.1"/>
    </source>
</evidence>
<keyword evidence="1" id="KW-0812">Transmembrane</keyword>
<dbReference type="EMBL" id="JAQQLI010000008">
    <property type="protein sequence ID" value="MDC7785541.1"/>
    <property type="molecule type" value="Genomic_DNA"/>
</dbReference>
<keyword evidence="1" id="KW-0472">Membrane</keyword>
<proteinExistence type="predicted"/>
<gene>
    <name evidence="2" type="ORF">PQJ73_07590</name>
</gene>
<dbReference type="PANTHER" id="PTHR34980">
    <property type="entry name" value="INNER MEMBRANE PROTEIN-RELATED-RELATED"/>
    <property type="match status" value="1"/>
</dbReference>
<dbReference type="Proteomes" id="UP001165652">
    <property type="component" value="Unassembled WGS sequence"/>
</dbReference>
<reference evidence="2" key="1">
    <citation type="journal article" date="2023" name="Microbiol Resour">
        <title>Genome Sequences of Rhodoplanes serenus and Two Thermotolerant Strains, Rhodoplanes tepidamans and 'Rhodoplanes cryptolactis,' Further Refine the Genus.</title>
        <authorList>
            <person name="Rayyan A.A."/>
            <person name="Kyndt J.A."/>
        </authorList>
    </citation>
    <scope>NUCLEOTIDE SEQUENCE</scope>
    <source>
        <strain evidence="2">DSM 9987</strain>
    </source>
</reference>
<keyword evidence="3" id="KW-1185">Reference proteome</keyword>
<evidence type="ECO:0000313" key="3">
    <source>
        <dbReference type="Proteomes" id="UP001165652"/>
    </source>
</evidence>
<dbReference type="RefSeq" id="WP_272776380.1">
    <property type="nucleotide sequence ID" value="NZ_JAQQLI010000008.1"/>
</dbReference>